<dbReference type="InterPro" id="IPR013320">
    <property type="entry name" value="ConA-like_dom_sf"/>
</dbReference>
<evidence type="ECO:0000313" key="1">
    <source>
        <dbReference type="EMBL" id="RGW69538.1"/>
    </source>
</evidence>
<dbReference type="EMBL" id="QSAQ01000008">
    <property type="protein sequence ID" value="RGW69538.1"/>
    <property type="molecule type" value="Genomic_DNA"/>
</dbReference>
<dbReference type="Gene3D" id="2.60.120.200">
    <property type="match status" value="1"/>
</dbReference>
<dbReference type="SUPFAM" id="SSF49899">
    <property type="entry name" value="Concanavalin A-like lectins/glucanases"/>
    <property type="match status" value="1"/>
</dbReference>
<comment type="caution">
    <text evidence="1">The sequence shown here is derived from an EMBL/GenBank/DDBJ whole genome shotgun (WGS) entry which is preliminary data.</text>
</comment>
<dbReference type="Proteomes" id="UP000286077">
    <property type="component" value="Unassembled WGS sequence"/>
</dbReference>
<reference evidence="1 2" key="1">
    <citation type="submission" date="2018-08" db="EMBL/GenBank/DDBJ databases">
        <title>A genome reference for cultivated species of the human gut microbiota.</title>
        <authorList>
            <person name="Zou Y."/>
            <person name="Xue W."/>
            <person name="Luo G."/>
        </authorList>
    </citation>
    <scope>NUCLEOTIDE SEQUENCE [LARGE SCALE GENOMIC DNA]</scope>
    <source>
        <strain evidence="1 2">AF11-14</strain>
    </source>
</reference>
<name>A0AA92U5K0_9BACT</name>
<sequence length="73" mass="8646">MVWTLAYIVMYVDGKITGTFLKSNDSEEIEGGQWTFDRQYYIIHNQSVGDDNWNTPMLNAVYETEIDWIKVYQ</sequence>
<protein>
    <submittedName>
        <fullName evidence="1">Uncharacterized protein</fullName>
    </submittedName>
</protein>
<proteinExistence type="predicted"/>
<gene>
    <name evidence="1" type="ORF">DWV60_04830</name>
</gene>
<dbReference type="GO" id="GO:0005975">
    <property type="term" value="P:carbohydrate metabolic process"/>
    <property type="evidence" value="ECO:0007669"/>
    <property type="project" value="UniProtKB-ARBA"/>
</dbReference>
<organism evidence="1 2">
    <name type="scientific">Segatella copri</name>
    <dbReference type="NCBI Taxonomy" id="165179"/>
    <lineage>
        <taxon>Bacteria</taxon>
        <taxon>Pseudomonadati</taxon>
        <taxon>Bacteroidota</taxon>
        <taxon>Bacteroidia</taxon>
        <taxon>Bacteroidales</taxon>
        <taxon>Prevotellaceae</taxon>
        <taxon>Segatella</taxon>
    </lineage>
</organism>
<dbReference type="AlphaFoldDB" id="A0AA92U5K0"/>
<accession>A0AA92U5K0</accession>
<dbReference type="GO" id="GO:0004553">
    <property type="term" value="F:hydrolase activity, hydrolyzing O-glycosyl compounds"/>
    <property type="evidence" value="ECO:0007669"/>
    <property type="project" value="UniProtKB-ARBA"/>
</dbReference>
<evidence type="ECO:0000313" key="2">
    <source>
        <dbReference type="Proteomes" id="UP000286077"/>
    </source>
</evidence>